<dbReference type="GO" id="GO:0016020">
    <property type="term" value="C:membrane"/>
    <property type="evidence" value="ECO:0007669"/>
    <property type="project" value="UniProtKB-SubCell"/>
</dbReference>
<dbReference type="AlphaFoldDB" id="A0A1F6AQB0"/>
<organism evidence="7 8">
    <name type="scientific">Candidatus Gottesmanbacteria bacterium RIFCSPLOWO2_01_FULL_39_12b</name>
    <dbReference type="NCBI Taxonomy" id="1798388"/>
    <lineage>
        <taxon>Bacteria</taxon>
        <taxon>Candidatus Gottesmaniibacteriota</taxon>
    </lineage>
</organism>
<feature type="transmembrane region" description="Helical" evidence="5">
    <location>
        <begin position="104"/>
        <end position="129"/>
    </location>
</feature>
<evidence type="ECO:0000256" key="2">
    <source>
        <dbReference type="ARBA" id="ARBA00022692"/>
    </source>
</evidence>
<evidence type="ECO:0000259" key="6">
    <source>
        <dbReference type="Pfam" id="PF04893"/>
    </source>
</evidence>
<dbReference type="Proteomes" id="UP000176609">
    <property type="component" value="Unassembled WGS sequence"/>
</dbReference>
<sequence length="205" mass="24391">MINFLRLSLLFARNVVNCVNSPYVTFRKLTEEKTGVKQTGFIFFFVVAYFIFVSWIRVPFRNPYLLTMQFNKLLLGWIVGFWGIIILLYFLGKLVSSRGTFRSVFILWTWSLLPTLTWFFLTSFLFIIFPPPRTLSIWGKIYSLVFISFSLSLLFWKLILYYLTLRFAFRIDLQKITIVTFVVIPYIVMYSVVMYSLGIFRIPFI</sequence>
<evidence type="ECO:0000256" key="4">
    <source>
        <dbReference type="ARBA" id="ARBA00023136"/>
    </source>
</evidence>
<keyword evidence="2 5" id="KW-0812">Transmembrane</keyword>
<name>A0A1F6AQB0_9BACT</name>
<keyword evidence="4 5" id="KW-0472">Membrane</keyword>
<evidence type="ECO:0000313" key="7">
    <source>
        <dbReference type="EMBL" id="OGG26467.1"/>
    </source>
</evidence>
<evidence type="ECO:0000256" key="3">
    <source>
        <dbReference type="ARBA" id="ARBA00022989"/>
    </source>
</evidence>
<reference evidence="7 8" key="1">
    <citation type="journal article" date="2016" name="Nat. Commun.">
        <title>Thousands of microbial genomes shed light on interconnected biogeochemical processes in an aquifer system.</title>
        <authorList>
            <person name="Anantharaman K."/>
            <person name="Brown C.T."/>
            <person name="Hug L.A."/>
            <person name="Sharon I."/>
            <person name="Castelle C.J."/>
            <person name="Probst A.J."/>
            <person name="Thomas B.C."/>
            <person name="Singh A."/>
            <person name="Wilkins M.J."/>
            <person name="Karaoz U."/>
            <person name="Brodie E.L."/>
            <person name="Williams K.H."/>
            <person name="Hubbard S.S."/>
            <person name="Banfield J.F."/>
        </authorList>
    </citation>
    <scope>NUCLEOTIDE SEQUENCE [LARGE SCALE GENOMIC DNA]</scope>
</reference>
<protein>
    <recommendedName>
        <fullName evidence="6">Yip1 domain-containing protein</fullName>
    </recommendedName>
</protein>
<comment type="caution">
    <text evidence="7">The sequence shown here is derived from an EMBL/GenBank/DDBJ whole genome shotgun (WGS) entry which is preliminary data.</text>
</comment>
<keyword evidence="3 5" id="KW-1133">Transmembrane helix</keyword>
<evidence type="ECO:0000313" key="8">
    <source>
        <dbReference type="Proteomes" id="UP000176609"/>
    </source>
</evidence>
<feature type="transmembrane region" description="Helical" evidence="5">
    <location>
        <begin position="141"/>
        <end position="164"/>
    </location>
</feature>
<proteinExistence type="predicted"/>
<accession>A0A1F6AQB0</accession>
<dbReference type="InterPro" id="IPR006977">
    <property type="entry name" value="Yip1_dom"/>
</dbReference>
<dbReference type="EMBL" id="MFJR01000009">
    <property type="protein sequence ID" value="OGG26467.1"/>
    <property type="molecule type" value="Genomic_DNA"/>
</dbReference>
<evidence type="ECO:0000256" key="1">
    <source>
        <dbReference type="ARBA" id="ARBA00004141"/>
    </source>
</evidence>
<comment type="subcellular location">
    <subcellularLocation>
        <location evidence="1">Membrane</location>
        <topology evidence="1">Multi-pass membrane protein</topology>
    </subcellularLocation>
</comment>
<gene>
    <name evidence="7" type="ORF">A2960_06335</name>
</gene>
<dbReference type="Pfam" id="PF04893">
    <property type="entry name" value="Yip1"/>
    <property type="match status" value="1"/>
</dbReference>
<feature type="domain" description="Yip1" evidence="6">
    <location>
        <begin position="21"/>
        <end position="192"/>
    </location>
</feature>
<feature type="transmembrane region" description="Helical" evidence="5">
    <location>
        <begin position="42"/>
        <end position="60"/>
    </location>
</feature>
<evidence type="ECO:0000256" key="5">
    <source>
        <dbReference type="SAM" id="Phobius"/>
    </source>
</evidence>
<feature type="transmembrane region" description="Helical" evidence="5">
    <location>
        <begin position="176"/>
        <end position="200"/>
    </location>
</feature>
<feature type="transmembrane region" description="Helical" evidence="5">
    <location>
        <begin position="72"/>
        <end position="92"/>
    </location>
</feature>